<keyword evidence="3 5" id="KW-1133">Transmembrane helix</keyword>
<keyword evidence="2 5" id="KW-0812">Transmembrane</keyword>
<dbReference type="RefSeq" id="WP_188541475.1">
    <property type="nucleotide sequence ID" value="NZ_BMFT01000002.1"/>
</dbReference>
<sequence length="362" mass="42443">MLNFYLFPISYAFLTFPIAALLFTLPFLIVQYRKHGYIHKYRAFILYLFLLYMMNAFYLIILPLPPSIHNAPPNVSSYMQWIPFHFIQDIMRETQVNPGVPATYLHLFKERAFLQVLFNVLITVPFGVFLRYYFRVGWVKCLVLTFCLTLFFEITQVTGIYGIYDYPYRLFDVDDLMTNTVGGMVGFIAAEWASRLPLIPRIDKLDEHVDLSKKRVTYTRRGIALLLDWLIILPVLTVLVVLGFQYSYVTVMILYFLVIPYITNGRTFGKWVVRIRLKGKKERLMLRELVIRYGLLYLFVGGLNVLLISVNTAYFHGLMLVLFAFILFVLDLVFAIHVVRCIFNRDRQLFYEKKSGTGHVIS</sequence>
<comment type="subcellular location">
    <subcellularLocation>
        <location evidence="1">Membrane</location>
        <topology evidence="1">Multi-pass membrane protein</topology>
    </subcellularLocation>
</comment>
<evidence type="ECO:0000256" key="3">
    <source>
        <dbReference type="ARBA" id="ARBA00022989"/>
    </source>
</evidence>
<gene>
    <name evidence="8" type="ORF">GCM10008013_35010</name>
</gene>
<feature type="transmembrane region" description="Helical" evidence="5">
    <location>
        <begin position="294"/>
        <end position="314"/>
    </location>
</feature>
<dbReference type="Pfam" id="PF04892">
    <property type="entry name" value="VanZ"/>
    <property type="match status" value="1"/>
</dbReference>
<feature type="domain" description="VanZ-like" evidence="6">
    <location>
        <begin position="49"/>
        <end position="190"/>
    </location>
</feature>
<keyword evidence="9" id="KW-1185">Reference proteome</keyword>
<feature type="domain" description="RDD" evidence="7">
    <location>
        <begin position="218"/>
        <end position="336"/>
    </location>
</feature>
<reference evidence="9" key="1">
    <citation type="journal article" date="2019" name="Int. J. Syst. Evol. Microbiol.">
        <title>The Global Catalogue of Microorganisms (GCM) 10K type strain sequencing project: providing services to taxonomists for standard genome sequencing and annotation.</title>
        <authorList>
            <consortium name="The Broad Institute Genomics Platform"/>
            <consortium name="The Broad Institute Genome Sequencing Center for Infectious Disease"/>
            <person name="Wu L."/>
            <person name="Ma J."/>
        </authorList>
    </citation>
    <scope>NUCLEOTIDE SEQUENCE [LARGE SCALE GENOMIC DNA]</scope>
    <source>
        <strain evidence="9">CGMCC 1.12769</strain>
    </source>
</reference>
<feature type="transmembrane region" description="Helical" evidence="5">
    <location>
        <begin position="112"/>
        <end position="134"/>
    </location>
</feature>
<feature type="transmembrane region" description="Helical" evidence="5">
    <location>
        <begin position="176"/>
        <end position="194"/>
    </location>
</feature>
<proteinExistence type="predicted"/>
<comment type="caution">
    <text evidence="8">The sequence shown here is derived from an EMBL/GenBank/DDBJ whole genome shotgun (WGS) entry which is preliminary data.</text>
</comment>
<protein>
    <submittedName>
        <fullName evidence="8">Permease</fullName>
    </submittedName>
</protein>
<dbReference type="Proteomes" id="UP000659344">
    <property type="component" value="Unassembled WGS sequence"/>
</dbReference>
<evidence type="ECO:0000259" key="6">
    <source>
        <dbReference type="Pfam" id="PF04892"/>
    </source>
</evidence>
<keyword evidence="4 5" id="KW-0472">Membrane</keyword>
<evidence type="ECO:0000256" key="2">
    <source>
        <dbReference type="ARBA" id="ARBA00022692"/>
    </source>
</evidence>
<dbReference type="InterPro" id="IPR053150">
    <property type="entry name" value="Teicoplanin_resist-assoc"/>
</dbReference>
<dbReference type="EMBL" id="BMFT01000002">
    <property type="protein sequence ID" value="GGH31344.1"/>
    <property type="molecule type" value="Genomic_DNA"/>
</dbReference>
<organism evidence="8 9">
    <name type="scientific">Paenibacillus segetis</name>
    <dbReference type="NCBI Taxonomy" id="1325360"/>
    <lineage>
        <taxon>Bacteria</taxon>
        <taxon>Bacillati</taxon>
        <taxon>Bacillota</taxon>
        <taxon>Bacilli</taxon>
        <taxon>Bacillales</taxon>
        <taxon>Paenibacillaceae</taxon>
        <taxon>Paenibacillus</taxon>
    </lineage>
</organism>
<evidence type="ECO:0000256" key="1">
    <source>
        <dbReference type="ARBA" id="ARBA00004141"/>
    </source>
</evidence>
<feature type="transmembrane region" description="Helical" evidence="5">
    <location>
        <begin position="141"/>
        <end position="164"/>
    </location>
</feature>
<name>A0ABQ1YNQ2_9BACL</name>
<evidence type="ECO:0000256" key="5">
    <source>
        <dbReference type="SAM" id="Phobius"/>
    </source>
</evidence>
<evidence type="ECO:0000313" key="9">
    <source>
        <dbReference type="Proteomes" id="UP000659344"/>
    </source>
</evidence>
<feature type="transmembrane region" description="Helical" evidence="5">
    <location>
        <begin position="6"/>
        <end position="32"/>
    </location>
</feature>
<feature type="transmembrane region" description="Helical" evidence="5">
    <location>
        <begin position="223"/>
        <end position="246"/>
    </location>
</feature>
<evidence type="ECO:0000256" key="4">
    <source>
        <dbReference type="ARBA" id="ARBA00023136"/>
    </source>
</evidence>
<dbReference type="PANTHER" id="PTHR36834:SF1">
    <property type="entry name" value="INTEGRAL MEMBRANE PROTEIN"/>
    <property type="match status" value="1"/>
</dbReference>
<dbReference type="Pfam" id="PF06271">
    <property type="entry name" value="RDD"/>
    <property type="match status" value="1"/>
</dbReference>
<dbReference type="PANTHER" id="PTHR36834">
    <property type="entry name" value="MEMBRANE PROTEIN-RELATED"/>
    <property type="match status" value="1"/>
</dbReference>
<dbReference type="InterPro" id="IPR010432">
    <property type="entry name" value="RDD"/>
</dbReference>
<feature type="transmembrane region" description="Helical" evidence="5">
    <location>
        <begin position="44"/>
        <end position="64"/>
    </location>
</feature>
<feature type="transmembrane region" description="Helical" evidence="5">
    <location>
        <begin position="252"/>
        <end position="273"/>
    </location>
</feature>
<feature type="transmembrane region" description="Helical" evidence="5">
    <location>
        <begin position="320"/>
        <end position="343"/>
    </location>
</feature>
<evidence type="ECO:0000313" key="8">
    <source>
        <dbReference type="EMBL" id="GGH31344.1"/>
    </source>
</evidence>
<dbReference type="InterPro" id="IPR006976">
    <property type="entry name" value="VanZ-like"/>
</dbReference>
<dbReference type="InterPro" id="IPR021192">
    <property type="entry name" value="UCP031578_Vanz/RDD"/>
</dbReference>
<dbReference type="PIRSF" id="PIRSF031578">
    <property type="entry name" value="Uncharacterised_Vanz_RDD-cont"/>
    <property type="match status" value="1"/>
</dbReference>
<accession>A0ABQ1YNQ2</accession>
<evidence type="ECO:0000259" key="7">
    <source>
        <dbReference type="Pfam" id="PF06271"/>
    </source>
</evidence>